<evidence type="ECO:0000259" key="3">
    <source>
        <dbReference type="Pfam" id="PF02481"/>
    </source>
</evidence>
<dbReference type="PANTHER" id="PTHR43022">
    <property type="entry name" value="PROTEIN SMF"/>
    <property type="match status" value="1"/>
</dbReference>
<feature type="coiled-coil region" evidence="2">
    <location>
        <begin position="62"/>
        <end position="89"/>
    </location>
</feature>
<dbReference type="InterPro" id="IPR010994">
    <property type="entry name" value="RuvA_2-like"/>
</dbReference>
<proteinExistence type="inferred from homology"/>
<dbReference type="GO" id="GO:0009294">
    <property type="term" value="P:DNA-mediated transformation"/>
    <property type="evidence" value="ECO:0007669"/>
    <property type="project" value="InterPro"/>
</dbReference>
<evidence type="ECO:0000259" key="4">
    <source>
        <dbReference type="Pfam" id="PF17782"/>
    </source>
</evidence>
<comment type="caution">
    <text evidence="5">The sequence shown here is derived from an EMBL/GenBank/DDBJ whole genome shotgun (WGS) entry which is preliminary data.</text>
</comment>
<accession>A0A5M8I5U1</accession>
<organism evidence="5 6">
    <name type="scientific">Chlorobium phaeovibrioides</name>
    <dbReference type="NCBI Taxonomy" id="1094"/>
    <lineage>
        <taxon>Bacteria</taxon>
        <taxon>Pseudomonadati</taxon>
        <taxon>Chlorobiota</taxon>
        <taxon>Chlorobiia</taxon>
        <taxon>Chlorobiales</taxon>
        <taxon>Chlorobiaceae</taxon>
        <taxon>Chlorobium/Pelodictyon group</taxon>
        <taxon>Chlorobium</taxon>
    </lineage>
</organism>
<dbReference type="InterPro" id="IPR003488">
    <property type="entry name" value="DprA"/>
</dbReference>
<dbReference type="NCBIfam" id="TIGR00732">
    <property type="entry name" value="dprA"/>
    <property type="match status" value="1"/>
</dbReference>
<evidence type="ECO:0000313" key="6">
    <source>
        <dbReference type="Proteomes" id="UP000327458"/>
    </source>
</evidence>
<dbReference type="Pfam" id="PF14520">
    <property type="entry name" value="HHH_5"/>
    <property type="match status" value="1"/>
</dbReference>
<dbReference type="Proteomes" id="UP000327458">
    <property type="component" value="Unassembled WGS sequence"/>
</dbReference>
<keyword evidence="2" id="KW-0175">Coiled coil</keyword>
<dbReference type="InterPro" id="IPR036388">
    <property type="entry name" value="WH-like_DNA-bd_sf"/>
</dbReference>
<dbReference type="Pfam" id="PF02481">
    <property type="entry name" value="DNA_processg_A"/>
    <property type="match status" value="1"/>
</dbReference>
<feature type="domain" description="Smf/DprA SLOG" evidence="3">
    <location>
        <begin position="93"/>
        <end position="302"/>
    </location>
</feature>
<dbReference type="AlphaFoldDB" id="A0A5M8I5U1"/>
<evidence type="ECO:0000313" key="5">
    <source>
        <dbReference type="EMBL" id="KAA6230631.1"/>
    </source>
</evidence>
<dbReference type="SUPFAM" id="SSF102405">
    <property type="entry name" value="MCP/YpsA-like"/>
    <property type="match status" value="1"/>
</dbReference>
<dbReference type="SUPFAM" id="SSF47781">
    <property type="entry name" value="RuvA domain 2-like"/>
    <property type="match status" value="1"/>
</dbReference>
<dbReference type="EMBL" id="VMRG01000002">
    <property type="protein sequence ID" value="KAA6230631.1"/>
    <property type="molecule type" value="Genomic_DNA"/>
</dbReference>
<dbReference type="PANTHER" id="PTHR43022:SF1">
    <property type="entry name" value="PROTEIN SMF"/>
    <property type="match status" value="1"/>
</dbReference>
<reference evidence="5 6" key="1">
    <citation type="submission" date="2019-07" db="EMBL/GenBank/DDBJ databases">
        <title>Draft genome Sequence of Chlorobium phaeovibrioides sp. strain PhvTcv-s14, from the Phylum Chlorobi.</title>
        <authorList>
            <person name="Babenko V."/>
            <person name="Boldyreva D."/>
            <person name="Kanygina A."/>
            <person name="Selezneva O."/>
            <person name="Akopiyan T."/>
            <person name="Lunina O."/>
        </authorList>
    </citation>
    <scope>NUCLEOTIDE SEQUENCE [LARGE SCALE GENOMIC DNA]</scope>
    <source>
        <strain evidence="5 6">GrTcv12</strain>
    </source>
</reference>
<gene>
    <name evidence="5" type="primary">dprA</name>
    <name evidence="5" type="ORF">FP507_10280</name>
</gene>
<comment type="similarity">
    <text evidence="1">Belongs to the DprA/Smf family.</text>
</comment>
<protein>
    <submittedName>
        <fullName evidence="5">DNA-protecting protein DprA</fullName>
    </submittedName>
</protein>
<name>A0A5M8I5U1_CHLPH</name>
<feature type="domain" description="DprA winged helix" evidence="4">
    <location>
        <begin position="316"/>
        <end position="375"/>
    </location>
</feature>
<dbReference type="Gene3D" id="1.10.10.10">
    <property type="entry name" value="Winged helix-like DNA-binding domain superfamily/Winged helix DNA-binding domain"/>
    <property type="match status" value="1"/>
</dbReference>
<dbReference type="Pfam" id="PF17782">
    <property type="entry name" value="WHD_DprA"/>
    <property type="match status" value="1"/>
</dbReference>
<dbReference type="RefSeq" id="WP_151419756.1">
    <property type="nucleotide sequence ID" value="NZ_VMRG01000002.1"/>
</dbReference>
<dbReference type="Gene3D" id="3.40.50.450">
    <property type="match status" value="1"/>
</dbReference>
<evidence type="ECO:0000256" key="2">
    <source>
        <dbReference type="SAM" id="Coils"/>
    </source>
</evidence>
<sequence>MKEPLPHNGNTLLLALTLIPGVGSARLKTLAEAHPDLPSILHQAPSSLARLPGIGEKLATIVNRFLHQANSLQAAIEKAEQQLTLLHRLGGTMVTILDPLYPPLLREIYDPPSCLFIRGTLPPPEALGLAVVGTRYASQYGKKCADLFCKAFAQRGIAVYSGLAYGIDTAAHSATLQHGGQTIAVLAGGVDSAYTDPQGKLWPQIIENGALISEEWIGSELTPAKFPKRNRIISGITSGTLVIESDIKGGSLITARSALEQNREVFAVPGPIFSRGSRGTNSLIAEGAAKAVTGVEELINELGPRFTLTRPGATPETRRPAAPFSAEESALLKAMGEEPIHLDELAQKSGIDYAGLLLLLFDLEMKSAIEQQPGQFFQRTARF</sequence>
<dbReference type="InterPro" id="IPR041614">
    <property type="entry name" value="DprA_WH"/>
</dbReference>
<dbReference type="InterPro" id="IPR057666">
    <property type="entry name" value="DrpA_SLOG"/>
</dbReference>
<evidence type="ECO:0000256" key="1">
    <source>
        <dbReference type="ARBA" id="ARBA00006525"/>
    </source>
</evidence>